<dbReference type="HOGENOM" id="CLU_068621_0_0_10"/>
<dbReference type="AlphaFoldDB" id="I0ANX3"/>
<dbReference type="KEGG" id="ial:IALB_2977"/>
<reference evidence="3 4" key="1">
    <citation type="journal article" date="2012" name="Front. Microbiol.">
        <title>Complete genome of Ignavibacterium album, a metabolically versatile, flagellated, facultative anaerobe from the phylum Chlorobi.</title>
        <authorList>
            <person name="Liu Z."/>
            <person name="Frigaard N.-U."/>
            <person name="Vogl K."/>
            <person name="Iino T."/>
            <person name="Ohkuma M."/>
            <person name="Overmann J."/>
            <person name="Bryant D.A."/>
        </authorList>
    </citation>
    <scope>NUCLEOTIDE SEQUENCE [LARGE SCALE GENOMIC DNA]</scope>
    <source>
        <strain evidence="4">DSM 19864 / JCM 16511 / NBRC 101810 / Mat9-16</strain>
    </source>
</reference>
<proteinExistence type="predicted"/>
<organism evidence="3 4">
    <name type="scientific">Ignavibacterium album (strain DSM 19864 / JCM 16511 / NBRC 101810 / Mat9-16)</name>
    <dbReference type="NCBI Taxonomy" id="945713"/>
    <lineage>
        <taxon>Bacteria</taxon>
        <taxon>Pseudomonadati</taxon>
        <taxon>Ignavibacteriota</taxon>
        <taxon>Ignavibacteria</taxon>
        <taxon>Ignavibacteriales</taxon>
        <taxon>Ignavibacteriaceae</taxon>
        <taxon>Ignavibacterium</taxon>
    </lineage>
</organism>
<dbReference type="PANTHER" id="PTHR42776">
    <property type="entry name" value="SERINE PEPTIDASE S9 FAMILY MEMBER"/>
    <property type="match status" value="1"/>
</dbReference>
<dbReference type="PANTHER" id="PTHR42776:SF27">
    <property type="entry name" value="DIPEPTIDYL PEPTIDASE FAMILY MEMBER 6"/>
    <property type="match status" value="1"/>
</dbReference>
<gene>
    <name evidence="3" type="ordered locus">IALB_2977</name>
</gene>
<dbReference type="STRING" id="945713.IALB_2977"/>
<keyword evidence="4" id="KW-1185">Reference proteome</keyword>
<name>I0ANX3_IGNAJ</name>
<evidence type="ECO:0000256" key="1">
    <source>
        <dbReference type="ARBA" id="ARBA00022801"/>
    </source>
</evidence>
<dbReference type="InterPro" id="IPR001375">
    <property type="entry name" value="Peptidase_S9_cat"/>
</dbReference>
<evidence type="ECO:0000313" key="4">
    <source>
        <dbReference type="Proteomes" id="UP000007394"/>
    </source>
</evidence>
<evidence type="ECO:0000259" key="2">
    <source>
        <dbReference type="Pfam" id="PF00326"/>
    </source>
</evidence>
<dbReference type="RefSeq" id="WP_014561818.1">
    <property type="nucleotide sequence ID" value="NC_017464.1"/>
</dbReference>
<keyword evidence="1" id="KW-0378">Hydrolase</keyword>
<dbReference type="GO" id="GO:0006508">
    <property type="term" value="P:proteolysis"/>
    <property type="evidence" value="ECO:0007669"/>
    <property type="project" value="InterPro"/>
</dbReference>
<feature type="domain" description="Peptidase S9 prolyl oligopeptidase catalytic" evidence="2">
    <location>
        <begin position="89"/>
        <end position="280"/>
    </location>
</feature>
<dbReference type="GO" id="GO:0004252">
    <property type="term" value="F:serine-type endopeptidase activity"/>
    <property type="evidence" value="ECO:0007669"/>
    <property type="project" value="TreeGrafter"/>
</dbReference>
<dbReference type="Pfam" id="PF00326">
    <property type="entry name" value="Peptidase_S9"/>
    <property type="match status" value="1"/>
</dbReference>
<protein>
    <submittedName>
        <fullName evidence="3">Peptidase</fullName>
    </submittedName>
</protein>
<accession>I0ANX3</accession>
<evidence type="ECO:0000313" key="3">
    <source>
        <dbReference type="EMBL" id="AFH50680.1"/>
    </source>
</evidence>
<dbReference type="Gene3D" id="3.40.50.1820">
    <property type="entry name" value="alpha/beta hydrolase"/>
    <property type="match status" value="1"/>
</dbReference>
<dbReference type="eggNOG" id="COG1506">
    <property type="taxonomic scope" value="Bacteria"/>
</dbReference>
<dbReference type="SUPFAM" id="SSF53474">
    <property type="entry name" value="alpha/beta-Hydrolases"/>
    <property type="match status" value="1"/>
</dbReference>
<dbReference type="InterPro" id="IPR029058">
    <property type="entry name" value="AB_hydrolase_fold"/>
</dbReference>
<dbReference type="Proteomes" id="UP000007394">
    <property type="component" value="Chromosome"/>
</dbReference>
<dbReference type="EMBL" id="CP003418">
    <property type="protein sequence ID" value="AFH50680.1"/>
    <property type="molecule type" value="Genomic_DNA"/>
</dbReference>
<dbReference type="OrthoDB" id="9812921at2"/>
<sequence>MSSKIIEREIISLPEQQNKMIISGWGSDVFDKTTVEKITYLSDGLKVKGYIAYPKDNSKTYPCIIWCRGGYGNAGAIDKFTARGMFGQLASWGYCVFASQYRGNDGSQGHDDFGGDDVNDVLNLIPLADEIPQTNKNVWGIEGWSRGGMMTYLTLTKTDIFKAAIVLGGIANLRCNAEESKFMRRLYEHSLGNFTNEEFKKRCEERSIINFPEKLSRQTPLLIIHGNADERVLPHDSIDLSYKLLELNFPFRLVMLEGGDHFLKSHRQEVDEMRRKWFDRFLKN</sequence>